<dbReference type="EMBL" id="ML769540">
    <property type="protein sequence ID" value="KAE9394967.1"/>
    <property type="molecule type" value="Genomic_DNA"/>
</dbReference>
<feature type="transmembrane region" description="Helical" evidence="6">
    <location>
        <begin position="45"/>
        <end position="63"/>
    </location>
</feature>
<feature type="region of interest" description="Disordered" evidence="5">
    <location>
        <begin position="168"/>
        <end position="196"/>
    </location>
</feature>
<evidence type="ECO:0000313" key="7">
    <source>
        <dbReference type="EMBL" id="KAE9394967.1"/>
    </source>
</evidence>
<dbReference type="GO" id="GO:0005783">
    <property type="term" value="C:endoplasmic reticulum"/>
    <property type="evidence" value="ECO:0007669"/>
    <property type="project" value="TreeGrafter"/>
</dbReference>
<feature type="transmembrane region" description="Helical" evidence="6">
    <location>
        <begin position="368"/>
        <end position="391"/>
    </location>
</feature>
<dbReference type="Proteomes" id="UP000799118">
    <property type="component" value="Unassembled WGS sequence"/>
</dbReference>
<evidence type="ECO:0008006" key="9">
    <source>
        <dbReference type="Google" id="ProtNLM"/>
    </source>
</evidence>
<keyword evidence="2 6" id="KW-0812">Transmembrane</keyword>
<feature type="compositionally biased region" description="Acidic residues" evidence="5">
    <location>
        <begin position="173"/>
        <end position="196"/>
    </location>
</feature>
<feature type="transmembrane region" description="Helical" evidence="6">
    <location>
        <begin position="298"/>
        <end position="323"/>
    </location>
</feature>
<evidence type="ECO:0000256" key="3">
    <source>
        <dbReference type="ARBA" id="ARBA00022989"/>
    </source>
</evidence>
<feature type="transmembrane region" description="Helical" evidence="6">
    <location>
        <begin position="75"/>
        <end position="96"/>
    </location>
</feature>
<evidence type="ECO:0000256" key="4">
    <source>
        <dbReference type="ARBA" id="ARBA00023136"/>
    </source>
</evidence>
<dbReference type="GO" id="GO:0055085">
    <property type="term" value="P:transmembrane transport"/>
    <property type="evidence" value="ECO:0007669"/>
    <property type="project" value="InterPro"/>
</dbReference>
<comment type="subcellular location">
    <subcellularLocation>
        <location evidence="1">Membrane</location>
        <topology evidence="1">Multi-pass membrane protein</topology>
    </subcellularLocation>
</comment>
<feature type="transmembrane region" description="Helical" evidence="6">
    <location>
        <begin position="335"/>
        <end position="356"/>
    </location>
</feature>
<evidence type="ECO:0000256" key="1">
    <source>
        <dbReference type="ARBA" id="ARBA00004141"/>
    </source>
</evidence>
<evidence type="ECO:0000313" key="8">
    <source>
        <dbReference type="Proteomes" id="UP000799118"/>
    </source>
</evidence>
<accession>A0A6A4HCK0</accession>
<name>A0A6A4HCK0_9AGAR</name>
<keyword evidence="8" id="KW-1185">Reference proteome</keyword>
<feature type="transmembrane region" description="Helical" evidence="6">
    <location>
        <begin position="116"/>
        <end position="134"/>
    </location>
</feature>
<evidence type="ECO:0000256" key="2">
    <source>
        <dbReference type="ARBA" id="ARBA00022692"/>
    </source>
</evidence>
<keyword evidence="3 6" id="KW-1133">Transmembrane helix</keyword>
<evidence type="ECO:0000256" key="5">
    <source>
        <dbReference type="SAM" id="MobiDB-lite"/>
    </source>
</evidence>
<evidence type="ECO:0000256" key="6">
    <source>
        <dbReference type="SAM" id="Phobius"/>
    </source>
</evidence>
<gene>
    <name evidence="7" type="ORF">BT96DRAFT_168337</name>
</gene>
<organism evidence="7 8">
    <name type="scientific">Gymnopus androsaceus JB14</name>
    <dbReference type="NCBI Taxonomy" id="1447944"/>
    <lineage>
        <taxon>Eukaryota</taxon>
        <taxon>Fungi</taxon>
        <taxon>Dikarya</taxon>
        <taxon>Basidiomycota</taxon>
        <taxon>Agaricomycotina</taxon>
        <taxon>Agaricomycetes</taxon>
        <taxon>Agaricomycetidae</taxon>
        <taxon>Agaricales</taxon>
        <taxon>Marasmiineae</taxon>
        <taxon>Omphalotaceae</taxon>
        <taxon>Gymnopus</taxon>
    </lineage>
</organism>
<feature type="transmembrane region" description="Helical" evidence="6">
    <location>
        <begin position="218"/>
        <end position="239"/>
    </location>
</feature>
<dbReference type="PANTHER" id="PTHR31794:SF4">
    <property type="entry name" value="AUXIN EFFLUX TRANSPORTER FAMILY PROTEIN (EUROFUNG)"/>
    <property type="match status" value="1"/>
</dbReference>
<feature type="transmembrane region" description="Helical" evidence="6">
    <location>
        <begin position="251"/>
        <end position="278"/>
    </location>
</feature>
<dbReference type="PANTHER" id="PTHR31794">
    <property type="entry name" value="AUXIN EFFLUX TRANSPORTER FAMILY PROTEIN (EUROFUNG)"/>
    <property type="match status" value="1"/>
</dbReference>
<proteinExistence type="predicted"/>
<dbReference type="AlphaFoldDB" id="A0A6A4HCK0"/>
<dbReference type="InterPro" id="IPR004776">
    <property type="entry name" value="Mem_transp_PIN-like"/>
</dbReference>
<dbReference type="Pfam" id="PF03547">
    <property type="entry name" value="Mem_trans"/>
    <property type="match status" value="1"/>
</dbReference>
<dbReference type="GO" id="GO:0016020">
    <property type="term" value="C:membrane"/>
    <property type="evidence" value="ECO:0007669"/>
    <property type="project" value="UniProtKB-SubCell"/>
</dbReference>
<dbReference type="OrthoDB" id="191139at2759"/>
<keyword evidence="4 6" id="KW-0472">Membrane</keyword>
<protein>
    <recommendedName>
        <fullName evidence="9">Auxin efflux carrier</fullName>
    </recommendedName>
</protein>
<reference evidence="7" key="1">
    <citation type="journal article" date="2019" name="Environ. Microbiol.">
        <title>Fungal ecological strategies reflected in gene transcription - a case study of two litter decomposers.</title>
        <authorList>
            <person name="Barbi F."/>
            <person name="Kohler A."/>
            <person name="Barry K."/>
            <person name="Baskaran P."/>
            <person name="Daum C."/>
            <person name="Fauchery L."/>
            <person name="Ihrmark K."/>
            <person name="Kuo A."/>
            <person name="LaButti K."/>
            <person name="Lipzen A."/>
            <person name="Morin E."/>
            <person name="Grigoriev I.V."/>
            <person name="Henrissat B."/>
            <person name="Lindahl B."/>
            <person name="Martin F."/>
        </authorList>
    </citation>
    <scope>NUCLEOTIDE SEQUENCE</scope>
    <source>
        <strain evidence="7">JB14</strain>
    </source>
</reference>
<feature type="transmembrane region" description="Helical" evidence="6">
    <location>
        <begin position="12"/>
        <end position="33"/>
    </location>
</feature>
<sequence length="399" mass="43035">MSSILTAFIGSLEASASVLLTVFYGTIAGYLGLVSSKSAVDLSSLAVTLFMPCLLFIDIGSGFSVETIGKYTPIIIWGLGYNIISIILGMTATKIFKLPPWVTAALTFNNSTSLPLLLLQSFAVSGALSPISGGNTAGAIDRARSYFLINAAISNTLTFSLGPRLLKPKEEKDDTEPTSEEGIEPSEDEPVEDGEESIPLIVKGKQRTRSWAHSTRSFLYQFWNAPFIGACIGIFVGLIPPLHRSFFDKDGIFMAWLTVSLKNIGNLFASTQVIIVGVKLHSTYVKMRQGHDSGPIPLTPTICVLIARFIVMPLISIPVIYALAAKTHLLSDDPILWFSMMMMPVGPTAMRLSALADVSKADEAEKMAVAKFLAISYMVTPMICFAAVASLKACEMAIK</sequence>